<organism evidence="3 4">
    <name type="scientific">Brenthis ino</name>
    <name type="common">lesser marbled fritillary</name>
    <dbReference type="NCBI Taxonomy" id="405034"/>
    <lineage>
        <taxon>Eukaryota</taxon>
        <taxon>Metazoa</taxon>
        <taxon>Ecdysozoa</taxon>
        <taxon>Arthropoda</taxon>
        <taxon>Hexapoda</taxon>
        <taxon>Insecta</taxon>
        <taxon>Pterygota</taxon>
        <taxon>Neoptera</taxon>
        <taxon>Endopterygota</taxon>
        <taxon>Lepidoptera</taxon>
        <taxon>Glossata</taxon>
        <taxon>Ditrysia</taxon>
        <taxon>Papilionoidea</taxon>
        <taxon>Nymphalidae</taxon>
        <taxon>Heliconiinae</taxon>
        <taxon>Argynnini</taxon>
        <taxon>Brenthis</taxon>
    </lineage>
</organism>
<proteinExistence type="predicted"/>
<dbReference type="EMBL" id="OV170221">
    <property type="protein sequence ID" value="CAH0714449.1"/>
    <property type="molecule type" value="Genomic_DNA"/>
</dbReference>
<evidence type="ECO:0000259" key="2">
    <source>
        <dbReference type="PROSITE" id="PS50835"/>
    </source>
</evidence>
<dbReference type="AlphaFoldDB" id="A0A8J9Y1V7"/>
<protein>
    <recommendedName>
        <fullName evidence="2">Ig-like domain-containing protein</fullName>
    </recommendedName>
</protein>
<evidence type="ECO:0000256" key="1">
    <source>
        <dbReference type="SAM" id="SignalP"/>
    </source>
</evidence>
<reference evidence="3" key="1">
    <citation type="submission" date="2021-12" db="EMBL/GenBank/DDBJ databases">
        <authorList>
            <person name="Martin H S."/>
        </authorList>
    </citation>
    <scope>NUCLEOTIDE SEQUENCE</scope>
</reference>
<dbReference type="Gene3D" id="2.60.40.10">
    <property type="entry name" value="Immunoglobulins"/>
    <property type="match status" value="2"/>
</dbReference>
<dbReference type="SUPFAM" id="SSF48726">
    <property type="entry name" value="Immunoglobulin"/>
    <property type="match status" value="2"/>
</dbReference>
<sequence>MYSLIVLFIFYTQCVAVNIQRIEVPPLVEIGTESVILDCQYSVDTVTPPGLVMKWFFNGSSGLIYQWIPPLRPQVIGLLKGKVDLDFRISEEPLQAYRAIKILKPTTDLSGNYTCVVSTFMQEDRQTRPMIVYSPGKNFHFMQEKKYVFLVTLICVAEDVYPKPEIIISAQGKPLTQAVSEMKMDSWGLYSVTTKAVVHDDDVREPYEEYVCTLNLFPANYTVNKTTVYYPGLMPTAYIAAYEVQKPQERHANGNITISRITRLQIMLVIVSTNWLSNILS</sequence>
<evidence type="ECO:0000313" key="4">
    <source>
        <dbReference type="Proteomes" id="UP000838878"/>
    </source>
</evidence>
<gene>
    <name evidence="3" type="ORF">BINO364_LOCUS1498</name>
</gene>
<dbReference type="PANTHER" id="PTHR21261:SF2">
    <property type="entry name" value="GH04238P-RELATED"/>
    <property type="match status" value="1"/>
</dbReference>
<feature type="signal peptide" evidence="1">
    <location>
        <begin position="1"/>
        <end position="16"/>
    </location>
</feature>
<dbReference type="InterPro" id="IPR036179">
    <property type="entry name" value="Ig-like_dom_sf"/>
</dbReference>
<dbReference type="PROSITE" id="PS50835">
    <property type="entry name" value="IG_LIKE"/>
    <property type="match status" value="1"/>
</dbReference>
<feature type="domain" description="Ig-like" evidence="2">
    <location>
        <begin position="33"/>
        <end position="132"/>
    </location>
</feature>
<feature type="chain" id="PRO_5035441392" description="Ig-like domain-containing protein" evidence="1">
    <location>
        <begin position="17"/>
        <end position="281"/>
    </location>
</feature>
<evidence type="ECO:0000313" key="3">
    <source>
        <dbReference type="EMBL" id="CAH0714449.1"/>
    </source>
</evidence>
<dbReference type="PANTHER" id="PTHR21261">
    <property type="entry name" value="BEAT PROTEIN"/>
    <property type="match status" value="1"/>
</dbReference>
<name>A0A8J9Y1V7_9NEOP</name>
<feature type="non-terminal residue" evidence="3">
    <location>
        <position position="281"/>
    </location>
</feature>
<accession>A0A8J9Y1V7</accession>
<dbReference type="InterPro" id="IPR007110">
    <property type="entry name" value="Ig-like_dom"/>
</dbReference>
<keyword evidence="4" id="KW-1185">Reference proteome</keyword>
<dbReference type="InterPro" id="IPR013783">
    <property type="entry name" value="Ig-like_fold"/>
</dbReference>
<dbReference type="OrthoDB" id="6478865at2759"/>
<keyword evidence="1" id="KW-0732">Signal</keyword>
<dbReference type="Proteomes" id="UP000838878">
    <property type="component" value="Chromosome 1"/>
</dbReference>